<dbReference type="PROSITE" id="PS01124">
    <property type="entry name" value="HTH_ARAC_FAMILY_2"/>
    <property type="match status" value="1"/>
</dbReference>
<dbReference type="InterPro" id="IPR020449">
    <property type="entry name" value="Tscrpt_reg_AraC-type_HTH"/>
</dbReference>
<protein>
    <submittedName>
        <fullName evidence="5">Helix-turn-helix domain-containing protein</fullName>
    </submittedName>
</protein>
<evidence type="ECO:0000256" key="2">
    <source>
        <dbReference type="ARBA" id="ARBA00023125"/>
    </source>
</evidence>
<dbReference type="GO" id="GO:0003700">
    <property type="term" value="F:DNA-binding transcription factor activity"/>
    <property type="evidence" value="ECO:0007669"/>
    <property type="project" value="InterPro"/>
</dbReference>
<dbReference type="SMART" id="SM00342">
    <property type="entry name" value="HTH_ARAC"/>
    <property type="match status" value="1"/>
</dbReference>
<gene>
    <name evidence="5" type="ORF">FPZ08_17735</name>
</gene>
<dbReference type="PANTHER" id="PTHR43280:SF32">
    <property type="entry name" value="TRANSCRIPTIONAL REGULATORY PROTEIN"/>
    <property type="match status" value="1"/>
</dbReference>
<name>A0A5B8LX65_9HYPH</name>
<dbReference type="OrthoDB" id="9814125at2"/>
<evidence type="ECO:0000259" key="4">
    <source>
        <dbReference type="PROSITE" id="PS01124"/>
    </source>
</evidence>
<evidence type="ECO:0000313" key="6">
    <source>
        <dbReference type="Proteomes" id="UP000315364"/>
    </source>
</evidence>
<proteinExistence type="predicted"/>
<feature type="domain" description="HTH araC/xylS-type" evidence="4">
    <location>
        <begin position="197"/>
        <end position="295"/>
    </location>
</feature>
<keyword evidence="3" id="KW-0804">Transcription</keyword>
<sequence>MYFCGDFTPGRTAMTEQNLRPLPGPGLVQDVEVDDIGGALSASEWDFSAPRARLGAHGFVLASGSGVVRLESGATGIEAPCVIWLPSGMSASVRLEAGARGVAMTVSDAALGRVVPASSIAGPLRQAIDRPLVGMRLEAAAARATIRDLEEIRRETLEDLPGMREAIMSRLCLVLIAFWRLGEVAAQPQAAPRVLVQNFLQLVELNARAQWRVADYARTMGISTDRLTSAIRRATGQSPLELVHGRLLEDAESLLERSALQVREIADALGFRDAGYFNRFFTRLKGISPGRYRQRAQRLRASPDGSYAAWP</sequence>
<dbReference type="KEGG" id="dea:FPZ08_17735"/>
<keyword evidence="1" id="KW-0805">Transcription regulation</keyword>
<dbReference type="GO" id="GO:0043565">
    <property type="term" value="F:sequence-specific DNA binding"/>
    <property type="evidence" value="ECO:0007669"/>
    <property type="project" value="InterPro"/>
</dbReference>
<accession>A0A5B8LX65</accession>
<dbReference type="InterPro" id="IPR018060">
    <property type="entry name" value="HTH_AraC"/>
</dbReference>
<dbReference type="PRINTS" id="PR00032">
    <property type="entry name" value="HTHARAC"/>
</dbReference>
<organism evidence="5 6">
    <name type="scientific">Devosia ginsengisoli</name>
    <dbReference type="NCBI Taxonomy" id="400770"/>
    <lineage>
        <taxon>Bacteria</taxon>
        <taxon>Pseudomonadati</taxon>
        <taxon>Pseudomonadota</taxon>
        <taxon>Alphaproteobacteria</taxon>
        <taxon>Hyphomicrobiales</taxon>
        <taxon>Devosiaceae</taxon>
        <taxon>Devosia</taxon>
    </lineage>
</organism>
<evidence type="ECO:0000256" key="1">
    <source>
        <dbReference type="ARBA" id="ARBA00023015"/>
    </source>
</evidence>
<dbReference type="InterPro" id="IPR009057">
    <property type="entry name" value="Homeodomain-like_sf"/>
</dbReference>
<reference evidence="5 6" key="1">
    <citation type="submission" date="2019-07" db="EMBL/GenBank/DDBJ databases">
        <title>Full genome sequence of Devosia sp. Gsoil 520.</title>
        <authorList>
            <person name="Im W.-T."/>
        </authorList>
    </citation>
    <scope>NUCLEOTIDE SEQUENCE [LARGE SCALE GENOMIC DNA]</scope>
    <source>
        <strain evidence="5 6">Gsoil 520</strain>
    </source>
</reference>
<keyword evidence="2" id="KW-0238">DNA-binding</keyword>
<evidence type="ECO:0000256" key="3">
    <source>
        <dbReference type="ARBA" id="ARBA00023163"/>
    </source>
</evidence>
<dbReference type="AlphaFoldDB" id="A0A5B8LX65"/>
<dbReference type="SUPFAM" id="SSF46689">
    <property type="entry name" value="Homeodomain-like"/>
    <property type="match status" value="1"/>
</dbReference>
<dbReference type="Gene3D" id="1.10.10.60">
    <property type="entry name" value="Homeodomain-like"/>
    <property type="match status" value="1"/>
</dbReference>
<keyword evidence="6" id="KW-1185">Reference proteome</keyword>
<evidence type="ECO:0000313" key="5">
    <source>
        <dbReference type="EMBL" id="QDZ12431.1"/>
    </source>
</evidence>
<dbReference type="Pfam" id="PF12833">
    <property type="entry name" value="HTH_18"/>
    <property type="match status" value="1"/>
</dbReference>
<dbReference type="Proteomes" id="UP000315364">
    <property type="component" value="Chromosome"/>
</dbReference>
<dbReference type="PANTHER" id="PTHR43280">
    <property type="entry name" value="ARAC-FAMILY TRANSCRIPTIONAL REGULATOR"/>
    <property type="match status" value="1"/>
</dbReference>
<dbReference type="EMBL" id="CP042304">
    <property type="protein sequence ID" value="QDZ12431.1"/>
    <property type="molecule type" value="Genomic_DNA"/>
</dbReference>